<dbReference type="AlphaFoldDB" id="A0A9Q0DMY7"/>
<feature type="compositionally biased region" description="Low complexity" evidence="1">
    <location>
        <begin position="360"/>
        <end position="372"/>
    </location>
</feature>
<dbReference type="OrthoDB" id="196165at2759"/>
<dbReference type="SUPFAM" id="SSF47769">
    <property type="entry name" value="SAM/Pointed domain"/>
    <property type="match status" value="1"/>
</dbReference>
<protein>
    <recommendedName>
        <fullName evidence="2">SAM domain-containing protein</fullName>
    </recommendedName>
</protein>
<evidence type="ECO:0000259" key="2">
    <source>
        <dbReference type="PROSITE" id="PS50105"/>
    </source>
</evidence>
<dbReference type="GO" id="GO:0005547">
    <property type="term" value="F:phosphatidylinositol-3,4,5-trisphosphate binding"/>
    <property type="evidence" value="ECO:0007669"/>
    <property type="project" value="TreeGrafter"/>
</dbReference>
<dbReference type="InterPro" id="IPR052227">
    <property type="entry name" value="Arf-Rho-GAP_ANK-PH_domain"/>
</dbReference>
<dbReference type="EMBL" id="JANIIK010000114">
    <property type="protein sequence ID" value="KAJ3591299.1"/>
    <property type="molecule type" value="Genomic_DNA"/>
</dbReference>
<dbReference type="GO" id="GO:0005737">
    <property type="term" value="C:cytoplasm"/>
    <property type="evidence" value="ECO:0007669"/>
    <property type="project" value="TreeGrafter"/>
</dbReference>
<dbReference type="Pfam" id="PF00536">
    <property type="entry name" value="SAM_1"/>
    <property type="match status" value="1"/>
</dbReference>
<gene>
    <name evidence="3" type="ORF">NHX12_009245</name>
</gene>
<comment type="caution">
    <text evidence="3">The sequence shown here is derived from an EMBL/GenBank/DDBJ whole genome shotgun (WGS) entry which is preliminary data.</text>
</comment>
<dbReference type="Gene3D" id="1.10.150.50">
    <property type="entry name" value="Transcription Factor, Ets-1"/>
    <property type="match status" value="1"/>
</dbReference>
<evidence type="ECO:0000313" key="3">
    <source>
        <dbReference type="EMBL" id="KAJ3591299.1"/>
    </source>
</evidence>
<feature type="compositionally biased region" description="Pro residues" evidence="1">
    <location>
        <begin position="268"/>
        <end position="316"/>
    </location>
</feature>
<dbReference type="InterPro" id="IPR001660">
    <property type="entry name" value="SAM"/>
</dbReference>
<feature type="compositionally biased region" description="Basic and acidic residues" evidence="1">
    <location>
        <begin position="190"/>
        <end position="204"/>
    </location>
</feature>
<feature type="region of interest" description="Disordered" evidence="1">
    <location>
        <begin position="67"/>
        <end position="95"/>
    </location>
</feature>
<feature type="compositionally biased region" description="Pro residues" evidence="1">
    <location>
        <begin position="78"/>
        <end position="94"/>
    </location>
</feature>
<proteinExistence type="predicted"/>
<feature type="compositionally biased region" description="Basic and acidic residues" evidence="1">
    <location>
        <begin position="167"/>
        <end position="180"/>
    </location>
</feature>
<dbReference type="Proteomes" id="UP001148018">
    <property type="component" value="Unassembled WGS sequence"/>
</dbReference>
<evidence type="ECO:0000256" key="1">
    <source>
        <dbReference type="SAM" id="MobiDB-lite"/>
    </source>
</evidence>
<feature type="region of interest" description="Disordered" evidence="1">
    <location>
        <begin position="109"/>
        <end position="416"/>
    </location>
</feature>
<organism evidence="3 4">
    <name type="scientific">Muraenolepis orangiensis</name>
    <name type="common">Patagonian moray cod</name>
    <dbReference type="NCBI Taxonomy" id="630683"/>
    <lineage>
        <taxon>Eukaryota</taxon>
        <taxon>Metazoa</taxon>
        <taxon>Chordata</taxon>
        <taxon>Craniata</taxon>
        <taxon>Vertebrata</taxon>
        <taxon>Euteleostomi</taxon>
        <taxon>Actinopterygii</taxon>
        <taxon>Neopterygii</taxon>
        <taxon>Teleostei</taxon>
        <taxon>Neoteleostei</taxon>
        <taxon>Acanthomorphata</taxon>
        <taxon>Zeiogadaria</taxon>
        <taxon>Gadariae</taxon>
        <taxon>Gadiformes</taxon>
        <taxon>Muraenolepidoidei</taxon>
        <taxon>Muraenolepididae</taxon>
        <taxon>Muraenolepis</taxon>
    </lineage>
</organism>
<keyword evidence="4" id="KW-1185">Reference proteome</keyword>
<dbReference type="SMART" id="SM00454">
    <property type="entry name" value="SAM"/>
    <property type="match status" value="1"/>
</dbReference>
<reference evidence="3" key="1">
    <citation type="submission" date="2022-07" db="EMBL/GenBank/DDBJ databases">
        <title>Chromosome-level genome of Muraenolepis orangiensis.</title>
        <authorList>
            <person name="Kim J."/>
        </authorList>
    </citation>
    <scope>NUCLEOTIDE SEQUENCE</scope>
    <source>
        <strain evidence="3">KU_S4_2022</strain>
        <tissue evidence="3">Muscle</tissue>
    </source>
</reference>
<dbReference type="PANTHER" id="PTHR45899:SF2">
    <property type="entry name" value="RHO GTPASE ACTIVATING PROTEIN AT 15B, ISOFORM C"/>
    <property type="match status" value="1"/>
</dbReference>
<dbReference type="PANTHER" id="PTHR45899">
    <property type="entry name" value="RHO GTPASE ACTIVATING PROTEIN AT 15B, ISOFORM C"/>
    <property type="match status" value="1"/>
</dbReference>
<dbReference type="InterPro" id="IPR013761">
    <property type="entry name" value="SAM/pointed_sf"/>
</dbReference>
<name>A0A9Q0DMY7_9TELE</name>
<dbReference type="PROSITE" id="PS50105">
    <property type="entry name" value="SAM_DOMAIN"/>
    <property type="match status" value="1"/>
</dbReference>
<feature type="compositionally biased region" description="Basic residues" evidence="1">
    <location>
        <begin position="205"/>
        <end position="225"/>
    </location>
</feature>
<sequence length="416" mass="44772">MSQSETCVSVWDWLCALRLEQYCDAFQDDGLLKLEECQSLSLEQLERLGVTLPGHQRRILASLHKTQPPHYHHHHHPPPQPDTHSPPPPPPPPSLVVVAEETVVGEQLGERAADGGPRLFQRDQRPVPLPPDRERPVPKERSEFPPVAGERQRPSAQERASCSLDRSGSEDGRGGEEVRTPRLPRGRQRARTEGEGGREEERVKPKPKPKPKLKPKPVPRGRTKHLSTPPVEPCADPALPPIPPRSTPNCPPQRFTPPAPGTTVPAPACSPPPPTNRSPPPPTSGSPPSPASGSPPSPASGSPPPPTCGSPLPPAVPSKGQGHAPAPDLPASRWPRPKTLALLCPLTPRGGDDESPPPSSRSSSSVTSSSSSTLPAELNANQSPPPLPPKASTGHRVSQKSWHQERVQHRSPHIHR</sequence>
<feature type="domain" description="SAM" evidence="2">
    <location>
        <begin position="9"/>
        <end position="69"/>
    </location>
</feature>
<accession>A0A9Q0DMY7</accession>
<evidence type="ECO:0000313" key="4">
    <source>
        <dbReference type="Proteomes" id="UP001148018"/>
    </source>
</evidence>
<feature type="compositionally biased region" description="Pro residues" evidence="1">
    <location>
        <begin position="238"/>
        <end position="260"/>
    </location>
</feature>
<feature type="compositionally biased region" description="Basic and acidic residues" evidence="1">
    <location>
        <begin position="120"/>
        <end position="143"/>
    </location>
</feature>